<dbReference type="Proteomes" id="UP000034856">
    <property type="component" value="Unassembled WGS sequence"/>
</dbReference>
<sequence length="174" mass="20381">MGEQYKRRPNVKCFVCGKLVYRRPSQIQKNRGQIFCSMSCYGLSCRKESPCTVCGKPILARANKKTCSRSCANKHRIGIQYKINRPRDKVKSQHALKVRLLRERGKSCERCGYNRHEILQVHHRDRNRNNNDLDNLELICPNCHAEEHYLFSKDRLIKNVATRGGLRRMARHQS</sequence>
<dbReference type="EMBL" id="LCMM01000003">
    <property type="protein sequence ID" value="KKU38341.1"/>
    <property type="molecule type" value="Genomic_DNA"/>
</dbReference>
<protein>
    <submittedName>
        <fullName evidence="2">H-N-H endonuclease F-TflIV</fullName>
    </submittedName>
</protein>
<dbReference type="GO" id="GO:0003676">
    <property type="term" value="F:nucleic acid binding"/>
    <property type="evidence" value="ECO:0007669"/>
    <property type="project" value="InterPro"/>
</dbReference>
<evidence type="ECO:0000313" key="2">
    <source>
        <dbReference type="EMBL" id="KKU38341.1"/>
    </source>
</evidence>
<accession>A0A0G1PZR2</accession>
<dbReference type="InterPro" id="IPR002711">
    <property type="entry name" value="HNH"/>
</dbReference>
<feature type="domain" description="HNH nuclease" evidence="1">
    <location>
        <begin position="96"/>
        <end position="145"/>
    </location>
</feature>
<keyword evidence="2" id="KW-0255">Endonuclease</keyword>
<comment type="caution">
    <text evidence="2">The sequence shown here is derived from an EMBL/GenBank/DDBJ whole genome shotgun (WGS) entry which is preliminary data.</text>
</comment>
<keyword evidence="2" id="KW-0540">Nuclease</keyword>
<gene>
    <name evidence="2" type="ORF">UX51_C0003G0031</name>
</gene>
<proteinExistence type="predicted"/>
<dbReference type="InterPro" id="IPR003615">
    <property type="entry name" value="HNH_nuc"/>
</dbReference>
<evidence type="ECO:0000259" key="1">
    <source>
        <dbReference type="SMART" id="SM00507"/>
    </source>
</evidence>
<dbReference type="Pfam" id="PF01844">
    <property type="entry name" value="HNH"/>
    <property type="match status" value="1"/>
</dbReference>
<organism evidence="2 3">
    <name type="scientific">Candidatus Azambacteria bacterium GW2011_GWF2_46_32</name>
    <dbReference type="NCBI Taxonomy" id="1618628"/>
    <lineage>
        <taxon>Bacteria</taxon>
        <taxon>Candidatus Azamiibacteriota</taxon>
    </lineage>
</organism>
<dbReference type="AlphaFoldDB" id="A0A0G1PZR2"/>
<keyword evidence="2" id="KW-0378">Hydrolase</keyword>
<dbReference type="GO" id="GO:0004519">
    <property type="term" value="F:endonuclease activity"/>
    <property type="evidence" value="ECO:0007669"/>
    <property type="project" value="UniProtKB-KW"/>
</dbReference>
<evidence type="ECO:0000313" key="3">
    <source>
        <dbReference type="Proteomes" id="UP000034856"/>
    </source>
</evidence>
<name>A0A0G1PZR2_9BACT</name>
<dbReference type="SMART" id="SM00507">
    <property type="entry name" value="HNHc"/>
    <property type="match status" value="1"/>
</dbReference>
<reference evidence="2 3" key="1">
    <citation type="journal article" date="2015" name="Nature">
        <title>rRNA introns, odd ribosomes, and small enigmatic genomes across a large radiation of phyla.</title>
        <authorList>
            <person name="Brown C.T."/>
            <person name="Hug L.A."/>
            <person name="Thomas B.C."/>
            <person name="Sharon I."/>
            <person name="Castelle C.J."/>
            <person name="Singh A."/>
            <person name="Wilkins M.J."/>
            <person name="Williams K.H."/>
            <person name="Banfield J.F."/>
        </authorList>
    </citation>
    <scope>NUCLEOTIDE SEQUENCE [LARGE SCALE GENOMIC DNA]</scope>
</reference>
<dbReference type="GO" id="GO:0008270">
    <property type="term" value="F:zinc ion binding"/>
    <property type="evidence" value="ECO:0007669"/>
    <property type="project" value="InterPro"/>
</dbReference>